<feature type="binding site" evidence="12">
    <location>
        <position position="270"/>
    </location>
    <ligand>
        <name>Mg(2+)</name>
        <dbReference type="ChEBI" id="CHEBI:18420"/>
    </ligand>
</feature>
<dbReference type="PIRSF" id="PIRSF006268">
    <property type="entry name" value="ApbE"/>
    <property type="match status" value="1"/>
</dbReference>
<organism evidence="14 15">
    <name type="scientific">Pantoea stewartii</name>
    <dbReference type="NCBI Taxonomy" id="66269"/>
    <lineage>
        <taxon>Bacteria</taxon>
        <taxon>Pseudomonadati</taxon>
        <taxon>Pseudomonadota</taxon>
        <taxon>Gammaproteobacteria</taxon>
        <taxon>Enterobacterales</taxon>
        <taxon>Erwiniaceae</taxon>
        <taxon>Pantoea</taxon>
    </lineage>
</organism>
<dbReference type="InterPro" id="IPR003374">
    <property type="entry name" value="ApbE-like_sf"/>
</dbReference>
<comment type="catalytic activity">
    <reaction evidence="10 11">
        <text>L-threonyl-[protein] + FAD = FMN-L-threonyl-[protein] + AMP + H(+)</text>
        <dbReference type="Rhea" id="RHEA:36847"/>
        <dbReference type="Rhea" id="RHEA-COMP:11060"/>
        <dbReference type="Rhea" id="RHEA-COMP:11061"/>
        <dbReference type="ChEBI" id="CHEBI:15378"/>
        <dbReference type="ChEBI" id="CHEBI:30013"/>
        <dbReference type="ChEBI" id="CHEBI:57692"/>
        <dbReference type="ChEBI" id="CHEBI:74257"/>
        <dbReference type="ChEBI" id="CHEBI:456215"/>
        <dbReference type="EC" id="2.7.1.180"/>
    </reaction>
</comment>
<evidence type="ECO:0000313" key="15">
    <source>
        <dbReference type="Proteomes" id="UP000072520"/>
    </source>
</evidence>
<comment type="cofactor">
    <cofactor evidence="12">
        <name>Mg(2+)</name>
        <dbReference type="ChEBI" id="CHEBI:18420"/>
    </cofactor>
    <cofactor evidence="12">
        <name>Mn(2+)</name>
        <dbReference type="ChEBI" id="CHEBI:29035"/>
    </cofactor>
    <text evidence="12">Magnesium. Can also use manganese.</text>
</comment>
<dbReference type="Gene3D" id="3.10.520.10">
    <property type="entry name" value="ApbE-like domains"/>
    <property type="match status" value="1"/>
</dbReference>
<evidence type="ECO:0000256" key="5">
    <source>
        <dbReference type="ARBA" id="ARBA00022679"/>
    </source>
</evidence>
<evidence type="ECO:0000256" key="4">
    <source>
        <dbReference type="ARBA" id="ARBA00022630"/>
    </source>
</evidence>
<feature type="region of interest" description="Disordered" evidence="13">
    <location>
        <begin position="330"/>
        <end position="351"/>
    </location>
</feature>
<evidence type="ECO:0000256" key="3">
    <source>
        <dbReference type="ARBA" id="ARBA00016337"/>
    </source>
</evidence>
<evidence type="ECO:0000256" key="9">
    <source>
        <dbReference type="ARBA" id="ARBA00031306"/>
    </source>
</evidence>
<dbReference type="SUPFAM" id="SSF143631">
    <property type="entry name" value="ApbE-like"/>
    <property type="match status" value="1"/>
</dbReference>
<feature type="binding site" evidence="12">
    <location>
        <position position="266"/>
    </location>
    <ligand>
        <name>Mg(2+)</name>
        <dbReference type="ChEBI" id="CHEBI:18420"/>
    </ligand>
</feature>
<reference evidence="14 15" key="1">
    <citation type="journal article" date="2016" name="Front. Microbiol.">
        <title>Genomic Resource of Rice Seed Associated Bacteria.</title>
        <authorList>
            <person name="Midha S."/>
            <person name="Bansal K."/>
            <person name="Sharma S."/>
            <person name="Kumar N."/>
            <person name="Patil P.P."/>
            <person name="Chaudhry V."/>
            <person name="Patil P.B."/>
        </authorList>
    </citation>
    <scope>NUCLEOTIDE SEQUENCE [LARGE SCALE GENOMIC DNA]</scope>
    <source>
        <strain evidence="14 15">RSA13</strain>
    </source>
</reference>
<dbReference type="GO" id="GO:0046872">
    <property type="term" value="F:metal ion binding"/>
    <property type="evidence" value="ECO:0007669"/>
    <property type="project" value="UniProtKB-UniRule"/>
</dbReference>
<comment type="similarity">
    <text evidence="1 11">Belongs to the ApbE family.</text>
</comment>
<dbReference type="PANTHER" id="PTHR30040:SF2">
    <property type="entry name" value="FAD:PROTEIN FMN TRANSFERASE"/>
    <property type="match status" value="1"/>
</dbReference>
<dbReference type="EC" id="2.7.1.180" evidence="2 11"/>
<gene>
    <name evidence="14" type="ORF">RSA13_13485</name>
</gene>
<comment type="caution">
    <text evidence="14">The sequence shown here is derived from an EMBL/GenBank/DDBJ whole genome shotgun (WGS) entry which is preliminary data.</text>
</comment>
<evidence type="ECO:0000256" key="8">
    <source>
        <dbReference type="ARBA" id="ARBA00022842"/>
    </source>
</evidence>
<keyword evidence="4 11" id="KW-0285">Flavoprotein</keyword>
<proteinExistence type="inferred from homology"/>
<dbReference type="Pfam" id="PF02424">
    <property type="entry name" value="ApbE"/>
    <property type="match status" value="1"/>
</dbReference>
<keyword evidence="5 11" id="KW-0808">Transferase</keyword>
<keyword evidence="8 11" id="KW-0460">Magnesium</keyword>
<evidence type="ECO:0000256" key="2">
    <source>
        <dbReference type="ARBA" id="ARBA00011955"/>
    </source>
</evidence>
<feature type="binding site" evidence="12">
    <location>
        <position position="150"/>
    </location>
    <ligand>
        <name>Mg(2+)</name>
        <dbReference type="ChEBI" id="CHEBI:18420"/>
    </ligand>
</feature>
<evidence type="ECO:0000256" key="1">
    <source>
        <dbReference type="ARBA" id="ARBA00008282"/>
    </source>
</evidence>
<dbReference type="GO" id="GO:0016740">
    <property type="term" value="F:transferase activity"/>
    <property type="evidence" value="ECO:0007669"/>
    <property type="project" value="UniProtKB-UniRule"/>
</dbReference>
<keyword evidence="6 11" id="KW-0479">Metal-binding</keyword>
<dbReference type="EMBL" id="LDSI01000018">
    <property type="protein sequence ID" value="KTS96636.1"/>
    <property type="molecule type" value="Genomic_DNA"/>
</dbReference>
<evidence type="ECO:0000256" key="13">
    <source>
        <dbReference type="SAM" id="MobiDB-lite"/>
    </source>
</evidence>
<dbReference type="InterPro" id="IPR024932">
    <property type="entry name" value="ApbE"/>
</dbReference>
<dbReference type="Proteomes" id="UP000072520">
    <property type="component" value="Unassembled WGS sequence"/>
</dbReference>
<evidence type="ECO:0000256" key="10">
    <source>
        <dbReference type="ARBA" id="ARBA00048540"/>
    </source>
</evidence>
<name>A0AB34VDD9_9GAMM</name>
<protein>
    <recommendedName>
        <fullName evidence="3 11">FAD:protein FMN transferase</fullName>
        <ecNumber evidence="2 11">2.7.1.180</ecNumber>
    </recommendedName>
    <alternativeName>
        <fullName evidence="9 11">Flavin transferase</fullName>
    </alternativeName>
</protein>
<evidence type="ECO:0000313" key="14">
    <source>
        <dbReference type="EMBL" id="KTS96636.1"/>
    </source>
</evidence>
<evidence type="ECO:0000256" key="11">
    <source>
        <dbReference type="PIRNR" id="PIRNR006268"/>
    </source>
</evidence>
<dbReference type="AlphaFoldDB" id="A0AB34VDD9"/>
<evidence type="ECO:0000256" key="12">
    <source>
        <dbReference type="PIRSR" id="PIRSR006268-2"/>
    </source>
</evidence>
<dbReference type="RefSeq" id="WP_058708860.1">
    <property type="nucleotide sequence ID" value="NZ_JARNMT010000002.1"/>
</dbReference>
<evidence type="ECO:0000256" key="6">
    <source>
        <dbReference type="ARBA" id="ARBA00022723"/>
    </source>
</evidence>
<dbReference type="PANTHER" id="PTHR30040">
    <property type="entry name" value="THIAMINE BIOSYNTHESIS LIPOPROTEIN APBE"/>
    <property type="match status" value="1"/>
</dbReference>
<accession>A0AB34VDD9</accession>
<sequence>MQTDSHVYAYSAVLMGSPILLKLYEHNEALAGQVFRLIKQYENVLTVNREHSEVMAINHAAGQRPVSVSQPVFTLIERALAVSLLPESSFNLAIGPLVKCWKIGFQGKSVPAQAEIQAKLALTHPENIELDAANRSVFLKQAGMEIDLGAIAKGYIADRVQAFLHEQGVDSALINLGGNVQTLGAPPDAPQEGWAIGLKKPFAASDALLGVINVTNKSVVTSGIYERYFEQEGVCYHHILDRHTGYPLDNALLSVTIVSDHSIDGDIFTTLIYGMGIEKGSDYLKAYPGIEAIFVTRDKRIICSSQRHFDFTLLDHSFRYITGSTDVKVRDTQAGDGNDKPDDLSHRNECS</sequence>
<evidence type="ECO:0000256" key="7">
    <source>
        <dbReference type="ARBA" id="ARBA00022827"/>
    </source>
</evidence>
<keyword evidence="7 11" id="KW-0274">FAD</keyword>